<dbReference type="EMBL" id="JAENGZ010001318">
    <property type="protein sequence ID" value="KAG6948912.1"/>
    <property type="molecule type" value="Genomic_DNA"/>
</dbReference>
<feature type="chain" id="PRO_5035742305" evidence="1">
    <location>
        <begin position="20"/>
        <end position="81"/>
    </location>
</feature>
<protein>
    <submittedName>
        <fullName evidence="2">Uncharacterized protein</fullName>
    </submittedName>
</protein>
<reference evidence="2" key="1">
    <citation type="submission" date="2021-01" db="EMBL/GenBank/DDBJ databases">
        <title>Phytophthora aleatoria, a newly-described species from Pinus radiata is distinct from Phytophthora cactorum isolates based on comparative genomics.</title>
        <authorList>
            <person name="Mcdougal R."/>
            <person name="Panda P."/>
            <person name="Williams N."/>
            <person name="Studholme D.J."/>
        </authorList>
    </citation>
    <scope>NUCLEOTIDE SEQUENCE</scope>
    <source>
        <strain evidence="2">NZFS 3830</strain>
    </source>
</reference>
<organism evidence="2 3">
    <name type="scientific">Phytophthora cactorum</name>
    <dbReference type="NCBI Taxonomy" id="29920"/>
    <lineage>
        <taxon>Eukaryota</taxon>
        <taxon>Sar</taxon>
        <taxon>Stramenopiles</taxon>
        <taxon>Oomycota</taxon>
        <taxon>Peronosporomycetes</taxon>
        <taxon>Peronosporales</taxon>
        <taxon>Peronosporaceae</taxon>
        <taxon>Phytophthora</taxon>
    </lineage>
</organism>
<dbReference type="AlphaFoldDB" id="A0A8T1TVL3"/>
<evidence type="ECO:0000256" key="1">
    <source>
        <dbReference type="SAM" id="SignalP"/>
    </source>
</evidence>
<evidence type="ECO:0000313" key="2">
    <source>
        <dbReference type="EMBL" id="KAG6948912.1"/>
    </source>
</evidence>
<accession>A0A8T1TVL3</accession>
<sequence>MNFLTSFTVLLAAVAAAEAQVGREKMTCRLDECPTLTDKLTSCCRGTIAMNFDECCHQSCVFNSPCQIPSHDVLLRKRQVS</sequence>
<evidence type="ECO:0000313" key="3">
    <source>
        <dbReference type="Proteomes" id="UP000688947"/>
    </source>
</evidence>
<dbReference type="OrthoDB" id="113471at2759"/>
<name>A0A8T1TVL3_9STRA</name>
<comment type="caution">
    <text evidence="2">The sequence shown here is derived from an EMBL/GenBank/DDBJ whole genome shotgun (WGS) entry which is preliminary data.</text>
</comment>
<dbReference type="Proteomes" id="UP000688947">
    <property type="component" value="Unassembled WGS sequence"/>
</dbReference>
<keyword evidence="1" id="KW-0732">Signal</keyword>
<proteinExistence type="predicted"/>
<feature type="signal peptide" evidence="1">
    <location>
        <begin position="1"/>
        <end position="19"/>
    </location>
</feature>
<dbReference type="VEuPathDB" id="FungiDB:PC110_g13219"/>
<gene>
    <name evidence="2" type="ORF">JG687_00015185</name>
</gene>